<feature type="transmembrane region" description="Helical" evidence="8">
    <location>
        <begin position="462"/>
        <end position="485"/>
    </location>
</feature>
<keyword evidence="7 8" id="KW-0472">Membrane</keyword>
<dbReference type="AlphaFoldDB" id="A0A948RYP1"/>
<dbReference type="PRINTS" id="PR00175">
    <property type="entry name" value="NAALASMPORT"/>
</dbReference>
<comment type="caution">
    <text evidence="9">The sequence shown here is derived from an EMBL/GenBank/DDBJ whole genome shotgun (WGS) entry which is preliminary data.</text>
</comment>
<accession>A0A948RYP1</accession>
<evidence type="ECO:0000256" key="4">
    <source>
        <dbReference type="ARBA" id="ARBA00022475"/>
    </source>
</evidence>
<feature type="transmembrane region" description="Helical" evidence="8">
    <location>
        <begin position="221"/>
        <end position="240"/>
    </location>
</feature>
<feature type="transmembrane region" description="Helical" evidence="8">
    <location>
        <begin position="492"/>
        <end position="515"/>
    </location>
</feature>
<dbReference type="PROSITE" id="PS00873">
    <property type="entry name" value="NA_ALANINE_SYMP"/>
    <property type="match status" value="1"/>
</dbReference>
<feature type="transmembrane region" description="Helical" evidence="8">
    <location>
        <begin position="24"/>
        <end position="44"/>
    </location>
</feature>
<dbReference type="InterPro" id="IPR001463">
    <property type="entry name" value="Na/Ala_symport"/>
</dbReference>
<keyword evidence="6 8" id="KW-1133">Transmembrane helix</keyword>
<evidence type="ECO:0000256" key="1">
    <source>
        <dbReference type="ARBA" id="ARBA00004651"/>
    </source>
</evidence>
<evidence type="ECO:0000256" key="5">
    <source>
        <dbReference type="ARBA" id="ARBA00022692"/>
    </source>
</evidence>
<evidence type="ECO:0000313" key="9">
    <source>
        <dbReference type="EMBL" id="MBU2690664.1"/>
    </source>
</evidence>
<keyword evidence="5 8" id="KW-0812">Transmembrane</keyword>
<feature type="transmembrane region" description="Helical" evidence="8">
    <location>
        <begin position="521"/>
        <end position="543"/>
    </location>
</feature>
<comment type="similarity">
    <text evidence="2 8">Belongs to the alanine or glycine:cation symporter (AGCS) (TC 2.A.25) family.</text>
</comment>
<feature type="transmembrane region" description="Helical" evidence="8">
    <location>
        <begin position="309"/>
        <end position="331"/>
    </location>
</feature>
<feature type="transmembrane region" description="Helical" evidence="8">
    <location>
        <begin position="103"/>
        <end position="120"/>
    </location>
</feature>
<name>A0A948RYP1_UNCEI</name>
<feature type="transmembrane region" description="Helical" evidence="8">
    <location>
        <begin position="152"/>
        <end position="170"/>
    </location>
</feature>
<dbReference type="Proteomes" id="UP000777784">
    <property type="component" value="Unassembled WGS sequence"/>
</dbReference>
<gene>
    <name evidence="9" type="ORF">KJ970_07020</name>
</gene>
<protein>
    <submittedName>
        <fullName evidence="9">Sodium:alanine symporter family protein</fullName>
    </submittedName>
</protein>
<organism evidence="9 10">
    <name type="scientific">Eiseniibacteriota bacterium</name>
    <dbReference type="NCBI Taxonomy" id="2212470"/>
    <lineage>
        <taxon>Bacteria</taxon>
        <taxon>Candidatus Eiseniibacteriota</taxon>
    </lineage>
</organism>
<dbReference type="PANTHER" id="PTHR30330">
    <property type="entry name" value="AGSS FAMILY TRANSPORTER, SODIUM-ALANINE"/>
    <property type="match status" value="1"/>
</dbReference>
<feature type="transmembrane region" description="Helical" evidence="8">
    <location>
        <begin position="75"/>
        <end position="97"/>
    </location>
</feature>
<evidence type="ECO:0000256" key="2">
    <source>
        <dbReference type="ARBA" id="ARBA00009261"/>
    </source>
</evidence>
<comment type="subcellular location">
    <subcellularLocation>
        <location evidence="1 8">Cell membrane</location>
        <topology evidence="1 8">Multi-pass membrane protein</topology>
    </subcellularLocation>
</comment>
<feature type="transmembrane region" description="Helical" evidence="8">
    <location>
        <begin position="260"/>
        <end position="278"/>
    </location>
</feature>
<dbReference type="GO" id="GO:0005886">
    <property type="term" value="C:plasma membrane"/>
    <property type="evidence" value="ECO:0007669"/>
    <property type="project" value="UniProtKB-SubCell"/>
</dbReference>
<sequence>MTWNILEDIVEHGNTLVWSTPEKLPWLVVLLVGTGIFITVRLGGIQFRGFRHSIDVIRGKYDDPHDEGDINHFQALTTALSATVGVGNIAGVATAIHYGGPGAMFWMWITAIFGMALKYAECTLAMRYRTFDGAGKASGGPMYFIEKGLGKNFKFLAILFAVCGVFSSFGSGNMNQANTVSVSAAADFSAPSWIVGLILASLVALVILGGIRRIGNVTSRLAPGMAIIYSVGALAILVINAGKIPGVFAQILTEAFSPRASLGGTAAGIFSLTLLWGVKRGLFSNEAGQGSAPIAHAAAKTTEPAREGVVAMIGPFIDTIVICTFTGLVILSTGVWDNRKPDSIAPLSRIQVRALPEVHRLHPMTEDEIRQQEPFIGSVNVQDGVPEGLAFFANDGIVDNIRLIVGDEEVSGSLEVSEDGSIVLTDGPWAGAIPMLKGAMLQNSSALTAWAFQRGLAPFGNWGNLVVTLCVFLFALSTIISWSYYGDRCVEYLFGVRWVPFYKLFFVGFVFLGAVKSLEIVWAYGDFALGLMAVPNLIALVALNGKVRAMTQDYFSRTHLPIKGRQDKPHRPLVSR</sequence>
<reference evidence="9" key="1">
    <citation type="submission" date="2021-05" db="EMBL/GenBank/DDBJ databases">
        <title>Energy efficiency and biological interactions define the core microbiome of deep oligotrophic groundwater.</title>
        <authorList>
            <person name="Mehrshad M."/>
            <person name="Lopez-Fernandez M."/>
            <person name="Bell E."/>
            <person name="Bernier-Latmani R."/>
            <person name="Bertilsson S."/>
            <person name="Dopson M."/>
        </authorList>
    </citation>
    <scope>NUCLEOTIDE SEQUENCE</scope>
    <source>
        <strain evidence="9">Modern_marine.mb.64</strain>
    </source>
</reference>
<evidence type="ECO:0000256" key="3">
    <source>
        <dbReference type="ARBA" id="ARBA00022448"/>
    </source>
</evidence>
<keyword evidence="4 8" id="KW-1003">Cell membrane</keyword>
<evidence type="ECO:0000256" key="6">
    <source>
        <dbReference type="ARBA" id="ARBA00022989"/>
    </source>
</evidence>
<dbReference type="NCBIfam" id="TIGR00835">
    <property type="entry name" value="agcS"/>
    <property type="match status" value="1"/>
</dbReference>
<dbReference type="Gene3D" id="1.20.1740.10">
    <property type="entry name" value="Amino acid/polyamine transporter I"/>
    <property type="match status" value="1"/>
</dbReference>
<dbReference type="EMBL" id="JAHJDP010000034">
    <property type="protein sequence ID" value="MBU2690664.1"/>
    <property type="molecule type" value="Genomic_DNA"/>
</dbReference>
<proteinExistence type="inferred from homology"/>
<evidence type="ECO:0000256" key="7">
    <source>
        <dbReference type="ARBA" id="ARBA00023136"/>
    </source>
</evidence>
<evidence type="ECO:0000256" key="8">
    <source>
        <dbReference type="RuleBase" id="RU363064"/>
    </source>
</evidence>
<keyword evidence="8" id="KW-0769">Symport</keyword>
<dbReference type="PANTHER" id="PTHR30330:SF3">
    <property type="entry name" value="TRANSCRIPTIONAL REGULATOR, LRP FAMILY"/>
    <property type="match status" value="1"/>
</dbReference>
<dbReference type="GO" id="GO:0005283">
    <property type="term" value="F:amino acid:sodium symporter activity"/>
    <property type="evidence" value="ECO:0007669"/>
    <property type="project" value="InterPro"/>
</dbReference>
<keyword evidence="3 8" id="KW-0813">Transport</keyword>
<feature type="transmembrane region" description="Helical" evidence="8">
    <location>
        <begin position="190"/>
        <end position="209"/>
    </location>
</feature>
<evidence type="ECO:0000313" key="10">
    <source>
        <dbReference type="Proteomes" id="UP000777784"/>
    </source>
</evidence>
<dbReference type="Pfam" id="PF01235">
    <property type="entry name" value="Na_Ala_symp"/>
    <property type="match status" value="1"/>
</dbReference>